<reference evidence="1 2" key="1">
    <citation type="submission" date="2019-07" db="EMBL/GenBank/DDBJ databases">
        <title>Annotation for the trematode Paragonimus westermani.</title>
        <authorList>
            <person name="Choi Y.-J."/>
        </authorList>
    </citation>
    <scope>NUCLEOTIDE SEQUENCE [LARGE SCALE GENOMIC DNA]</scope>
    <source>
        <strain evidence="1">180907_Pwestermani</strain>
    </source>
</reference>
<accession>A0A8T0D9C1</accession>
<proteinExistence type="predicted"/>
<gene>
    <name evidence="1" type="ORF">P879_11501</name>
</gene>
<organism evidence="1 2">
    <name type="scientific">Paragonimus westermani</name>
    <dbReference type="NCBI Taxonomy" id="34504"/>
    <lineage>
        <taxon>Eukaryota</taxon>
        <taxon>Metazoa</taxon>
        <taxon>Spiralia</taxon>
        <taxon>Lophotrochozoa</taxon>
        <taxon>Platyhelminthes</taxon>
        <taxon>Trematoda</taxon>
        <taxon>Digenea</taxon>
        <taxon>Plagiorchiida</taxon>
        <taxon>Troglotremata</taxon>
        <taxon>Troglotrematidae</taxon>
        <taxon>Paragonimus</taxon>
    </lineage>
</organism>
<dbReference type="Proteomes" id="UP000699462">
    <property type="component" value="Unassembled WGS sequence"/>
</dbReference>
<sequence length="72" mass="7695">MSSTRHSSAFTCSSPPFTCQHDYTLRITCLFCMTVTTGTAPITTISGSAYECSVQTKFILVGSTITTGLKGF</sequence>
<evidence type="ECO:0000313" key="1">
    <source>
        <dbReference type="EMBL" id="KAF8564445.1"/>
    </source>
</evidence>
<name>A0A8T0D9C1_9TREM</name>
<protein>
    <submittedName>
        <fullName evidence="1">Uncharacterized protein</fullName>
    </submittedName>
</protein>
<dbReference type="EMBL" id="JTDF01008669">
    <property type="protein sequence ID" value="KAF8564445.1"/>
    <property type="molecule type" value="Genomic_DNA"/>
</dbReference>
<comment type="caution">
    <text evidence="1">The sequence shown here is derived from an EMBL/GenBank/DDBJ whole genome shotgun (WGS) entry which is preliminary data.</text>
</comment>
<keyword evidence="2" id="KW-1185">Reference proteome</keyword>
<dbReference type="AlphaFoldDB" id="A0A8T0D9C1"/>
<evidence type="ECO:0000313" key="2">
    <source>
        <dbReference type="Proteomes" id="UP000699462"/>
    </source>
</evidence>